<reference evidence="1 2" key="1">
    <citation type="journal article" date="2018" name="BMC Genomics">
        <title>Comparative genome analyses reveal sequence features reflecting distinct modes of host-adaptation between dicot and monocot powdery mildew.</title>
        <authorList>
            <person name="Wu Y."/>
            <person name="Ma X."/>
            <person name="Pan Z."/>
            <person name="Kale S.D."/>
            <person name="Song Y."/>
            <person name="King H."/>
            <person name="Zhang Q."/>
            <person name="Presley C."/>
            <person name="Deng X."/>
            <person name="Wei C.I."/>
            <person name="Xiao S."/>
        </authorList>
    </citation>
    <scope>NUCLEOTIDE SEQUENCE [LARGE SCALE GENOMIC DNA]</scope>
    <source>
        <strain evidence="1">UCSC1</strain>
    </source>
</reference>
<feature type="non-terminal residue" evidence="1">
    <location>
        <position position="133"/>
    </location>
</feature>
<evidence type="ECO:0000313" key="1">
    <source>
        <dbReference type="EMBL" id="RKF78823.1"/>
    </source>
</evidence>
<protein>
    <submittedName>
        <fullName evidence="1">Uncharacterized protein</fullName>
    </submittedName>
</protein>
<comment type="caution">
    <text evidence="1">The sequence shown here is derived from an EMBL/GenBank/DDBJ whole genome shotgun (WGS) entry which is preliminary data.</text>
</comment>
<name>A0A420IWG2_9PEZI</name>
<dbReference type="EMBL" id="MCBR01005225">
    <property type="protein sequence ID" value="RKF78823.1"/>
    <property type="molecule type" value="Genomic_DNA"/>
</dbReference>
<gene>
    <name evidence="1" type="ORF">GcC1_052044</name>
</gene>
<dbReference type="OrthoDB" id="3554730at2759"/>
<dbReference type="Proteomes" id="UP000285405">
    <property type="component" value="Unassembled WGS sequence"/>
</dbReference>
<dbReference type="AlphaFoldDB" id="A0A420IWG2"/>
<accession>A0A420IWG2</accession>
<evidence type="ECO:0000313" key="2">
    <source>
        <dbReference type="Proteomes" id="UP000285405"/>
    </source>
</evidence>
<organism evidence="1 2">
    <name type="scientific">Golovinomyces cichoracearum</name>
    <dbReference type="NCBI Taxonomy" id="62708"/>
    <lineage>
        <taxon>Eukaryota</taxon>
        <taxon>Fungi</taxon>
        <taxon>Dikarya</taxon>
        <taxon>Ascomycota</taxon>
        <taxon>Pezizomycotina</taxon>
        <taxon>Leotiomycetes</taxon>
        <taxon>Erysiphales</taxon>
        <taxon>Erysiphaceae</taxon>
        <taxon>Golovinomyces</taxon>
    </lineage>
</organism>
<sequence length="133" mass="14923">MSRRNISNLLHLTERQVQYALTQSVTPKKNGRGRKHAISGDKAQELVNWALSNSSHRHAKFSEIPTIAPLLNLVNVGEKATRSALKRNGYERRVAKKSPERLYNQSFSDEMWASGGANSRSFSTVLVEGDKED</sequence>
<proteinExistence type="predicted"/>